<keyword evidence="4" id="KW-0812">Transmembrane</keyword>
<feature type="chain" id="PRO_5047071549" evidence="8">
    <location>
        <begin position="40"/>
        <end position="1299"/>
    </location>
</feature>
<comment type="caution">
    <text evidence="10">The sequence shown here is derived from an EMBL/GenBank/DDBJ whole genome shotgun (WGS) entry which is preliminary data.</text>
</comment>
<keyword evidence="2" id="KW-0813">Transport</keyword>
<keyword evidence="3" id="KW-1134">Transmembrane beta strand</keyword>
<dbReference type="Pfam" id="PF25183">
    <property type="entry name" value="OMP_b-brl_4"/>
    <property type="match status" value="1"/>
</dbReference>
<dbReference type="Gene3D" id="2.40.170.20">
    <property type="entry name" value="TonB-dependent receptor, beta-barrel domain"/>
    <property type="match status" value="1"/>
</dbReference>
<dbReference type="InterPro" id="IPR036942">
    <property type="entry name" value="Beta-barrel_TonB_sf"/>
</dbReference>
<evidence type="ECO:0000256" key="4">
    <source>
        <dbReference type="ARBA" id="ARBA00022692"/>
    </source>
</evidence>
<dbReference type="InterPro" id="IPR057601">
    <property type="entry name" value="Oar-like_b-barrel"/>
</dbReference>
<feature type="signal peptide" evidence="8">
    <location>
        <begin position="1"/>
        <end position="39"/>
    </location>
</feature>
<dbReference type="Gene3D" id="2.60.40.1120">
    <property type="entry name" value="Carboxypeptidase-like, regulatory domain"/>
    <property type="match status" value="1"/>
</dbReference>
<dbReference type="PANTHER" id="PTHR30069">
    <property type="entry name" value="TONB-DEPENDENT OUTER MEMBRANE RECEPTOR"/>
    <property type="match status" value="1"/>
</dbReference>
<evidence type="ECO:0000256" key="1">
    <source>
        <dbReference type="ARBA" id="ARBA00004571"/>
    </source>
</evidence>
<evidence type="ECO:0000256" key="8">
    <source>
        <dbReference type="SAM" id="SignalP"/>
    </source>
</evidence>
<evidence type="ECO:0000259" key="9">
    <source>
        <dbReference type="Pfam" id="PF25183"/>
    </source>
</evidence>
<evidence type="ECO:0000313" key="11">
    <source>
        <dbReference type="Proteomes" id="UP001634747"/>
    </source>
</evidence>
<gene>
    <name evidence="10" type="ORF">ACK2TP_16355</name>
</gene>
<dbReference type="InterPro" id="IPR008969">
    <property type="entry name" value="CarboxyPept-like_regulatory"/>
</dbReference>
<comment type="subcellular location">
    <subcellularLocation>
        <location evidence="1">Cell outer membrane</location>
        <topology evidence="1">Multi-pass membrane protein</topology>
    </subcellularLocation>
</comment>
<evidence type="ECO:0000256" key="5">
    <source>
        <dbReference type="ARBA" id="ARBA00022729"/>
    </source>
</evidence>
<reference evidence="10 11" key="1">
    <citation type="submission" date="2024-12" db="EMBL/GenBank/DDBJ databases">
        <authorList>
            <person name="Lee Y."/>
        </authorList>
    </citation>
    <scope>NUCLEOTIDE SEQUENCE [LARGE SCALE GENOMIC DNA]</scope>
    <source>
        <strain evidence="10 11">03SUJ4</strain>
    </source>
</reference>
<sequence length="1299" mass="137195">MNPFQSVSARRTGMRSLCLSAVLLAPAAAPLLFSPAALAQTGGQAGIQGTVTDLSGAVIPNATVTITNQETKVVTTKTSSGAGLFEAAPLIPGTYTVEVTAQGFQTFRQENLTIDALRLTGLNPKLTIGSTDQTVTVTAAPPALETTNATLGGTIENDVYESLPVPQNGQQRDPTAFATLLPGAQGGARAPIIGGTGNYLAELSVDGLPLTTINQQGDNRTVLNSIPIEAIDQFQVLTSTPPVEYQGAGLLNFTLKSGTAQYHGLAAAFFRNTAFDTWGYTPKFATGRDANGNVTPARKPYENQNEIVGSAGGPIPFLKKKGFFFFSYDRFHGRNGITPGLLTVATNQMRQGDFSQLLAANGGPGYAIYDPTTQAACTANSTTGACRYQFGYGPGGTRGAAGNPVRLGSPNVIPANEISPIAAYMQSFLPGTINNNITNNVLTGVPTGYDNWEYVGKLDFDLTSKQRLSTAFTQGKRLNVPYTVGANPTLPLPYTNGAFADVAIHIHTLEHAWAISDRMTNQFRFGYVNMGGPPVQNVTTRNSAYSATAAGITNLPPGLSSAAFPGAAFSGANAQTTWTANGASAATYTSVSHTFTVKDNFNYVIGQHNLTAGFQWQDLEINASTYDGPSGVVPVTYAVNETANLNNGAYAANSGYSYASFLLGAPQSTSLTIQSFGILGGRYKPFAPYFSDNWKVRPNLTLDLGLRWDYLPTYTEAKDRWSFLNPNLTNAITGNPGEIQFAGDHGAGVSCQCRTPVHNYFGNYGPRVGFAWQVHPTTVFRGGASILYTHGGGTGGRAGAATGGGQLGYSSNPSFQDSTNGPAFYLNNSPYFQQIGLANTRFGGPTYNLPTPLGPVAAAQTLNTGNYLSNGAYVAPGGVTYVDPYLSGRAPTVYSFNFGFQQALSNSLTVTANYAGTIAHFLLTGGSNARGYWANQMNPVYTAALGPLLASDNKTPLLNAPATAANLAIATRAVPGINVPAAIAAAANGAGGSNIRMEQVLVAFPQYASTSGGNVTDIWGQNVGNNSYNSFQLTLAQRPWKGLSYTLNWTFSRNIGDDGTFRSGFDIPAAAVSNGKNWKADRIERGLTTVNTPENLALYGYWDLPFGKNKYFDGNRVASALLGGFQFSEIFRYTSGTPVAVTWACSPTGVAGVNPGNGQCMPDLNPNYNPKSARINGSFGSGISGQNLSAVKYIDSNAFQTPPQLNTSGSGIYQIGGAPRTAPFNLRNPSSYNLDASLKRSFPLVGERTKLTLQADAFNVLNNTVFGNLNASWPSTSFGTVSNVANTSRRWQFSGRVTF</sequence>
<evidence type="ECO:0000256" key="6">
    <source>
        <dbReference type="ARBA" id="ARBA00023136"/>
    </source>
</evidence>
<dbReference type="Pfam" id="PF13620">
    <property type="entry name" value="CarboxypepD_reg"/>
    <property type="match status" value="1"/>
</dbReference>
<name>A0ABW9KNI0_9BACT</name>
<dbReference type="SUPFAM" id="SSF49464">
    <property type="entry name" value="Carboxypeptidase regulatory domain-like"/>
    <property type="match status" value="1"/>
</dbReference>
<proteinExistence type="predicted"/>
<organism evidence="10 11">
    <name type="scientific">Terriglobus aquaticus</name>
    <dbReference type="NCBI Taxonomy" id="940139"/>
    <lineage>
        <taxon>Bacteria</taxon>
        <taxon>Pseudomonadati</taxon>
        <taxon>Acidobacteriota</taxon>
        <taxon>Terriglobia</taxon>
        <taxon>Terriglobales</taxon>
        <taxon>Acidobacteriaceae</taxon>
        <taxon>Terriglobus</taxon>
    </lineage>
</organism>
<evidence type="ECO:0000256" key="3">
    <source>
        <dbReference type="ARBA" id="ARBA00022452"/>
    </source>
</evidence>
<evidence type="ECO:0000313" key="10">
    <source>
        <dbReference type="EMBL" id="MFN2977344.1"/>
    </source>
</evidence>
<dbReference type="SUPFAM" id="SSF56935">
    <property type="entry name" value="Porins"/>
    <property type="match status" value="1"/>
</dbReference>
<dbReference type="EMBL" id="JBJYXY010000001">
    <property type="protein sequence ID" value="MFN2977344.1"/>
    <property type="molecule type" value="Genomic_DNA"/>
</dbReference>
<dbReference type="InterPro" id="IPR039426">
    <property type="entry name" value="TonB-dep_rcpt-like"/>
</dbReference>
<accession>A0ABW9KNI0</accession>
<keyword evidence="6" id="KW-0472">Membrane</keyword>
<dbReference type="PANTHER" id="PTHR30069:SF29">
    <property type="entry name" value="HEMOGLOBIN AND HEMOGLOBIN-HAPTOGLOBIN-BINDING PROTEIN 1-RELATED"/>
    <property type="match status" value="1"/>
</dbReference>
<evidence type="ECO:0000256" key="2">
    <source>
        <dbReference type="ARBA" id="ARBA00022448"/>
    </source>
</evidence>
<feature type="domain" description="TonB-dependent transporter Oar-like beta-barrel" evidence="9">
    <location>
        <begin position="254"/>
        <end position="1292"/>
    </location>
</feature>
<dbReference type="RefSeq" id="WP_263414489.1">
    <property type="nucleotide sequence ID" value="NZ_BAABBH010000001.1"/>
</dbReference>
<keyword evidence="7" id="KW-0998">Cell outer membrane</keyword>
<dbReference type="Proteomes" id="UP001634747">
    <property type="component" value="Unassembled WGS sequence"/>
</dbReference>
<protein>
    <submittedName>
        <fullName evidence="10">Carboxypeptidase regulatory-like domain-containing protein</fullName>
    </submittedName>
</protein>
<evidence type="ECO:0000256" key="7">
    <source>
        <dbReference type="ARBA" id="ARBA00023237"/>
    </source>
</evidence>
<keyword evidence="5 8" id="KW-0732">Signal</keyword>
<keyword evidence="11" id="KW-1185">Reference proteome</keyword>